<dbReference type="Proteomes" id="UP001457282">
    <property type="component" value="Unassembled WGS sequence"/>
</dbReference>
<organism evidence="1 2">
    <name type="scientific">Rubus argutus</name>
    <name type="common">Southern blackberry</name>
    <dbReference type="NCBI Taxonomy" id="59490"/>
    <lineage>
        <taxon>Eukaryota</taxon>
        <taxon>Viridiplantae</taxon>
        <taxon>Streptophyta</taxon>
        <taxon>Embryophyta</taxon>
        <taxon>Tracheophyta</taxon>
        <taxon>Spermatophyta</taxon>
        <taxon>Magnoliopsida</taxon>
        <taxon>eudicotyledons</taxon>
        <taxon>Gunneridae</taxon>
        <taxon>Pentapetalae</taxon>
        <taxon>rosids</taxon>
        <taxon>fabids</taxon>
        <taxon>Rosales</taxon>
        <taxon>Rosaceae</taxon>
        <taxon>Rosoideae</taxon>
        <taxon>Rosoideae incertae sedis</taxon>
        <taxon>Rubus</taxon>
    </lineage>
</organism>
<evidence type="ECO:0000313" key="2">
    <source>
        <dbReference type="Proteomes" id="UP001457282"/>
    </source>
</evidence>
<dbReference type="EMBL" id="JBEDUW010000007">
    <property type="protein sequence ID" value="KAK9910863.1"/>
    <property type="molecule type" value="Genomic_DNA"/>
</dbReference>
<accession>A0AAW1VU66</accession>
<proteinExistence type="predicted"/>
<protein>
    <recommendedName>
        <fullName evidence="3">Transmembrane protein</fullName>
    </recommendedName>
</protein>
<sequence>MELMDGGAAAGLLEAGGVGEEGIDGGRDARRQLFFFFFSDFRFCHDSRLVGLWVFAWVFLQVVGIGDGVRPWWLGLIDDGGGYGLVGDFWFVVEKAEEGFISVKAVMDYGFLVNWPWVLLAEYGLG</sequence>
<reference evidence="1 2" key="1">
    <citation type="journal article" date="2023" name="G3 (Bethesda)">
        <title>A chromosome-length genome assembly and annotation of blackberry (Rubus argutus, cv. 'Hillquist').</title>
        <authorList>
            <person name="Bruna T."/>
            <person name="Aryal R."/>
            <person name="Dudchenko O."/>
            <person name="Sargent D.J."/>
            <person name="Mead D."/>
            <person name="Buti M."/>
            <person name="Cavallini A."/>
            <person name="Hytonen T."/>
            <person name="Andres J."/>
            <person name="Pham M."/>
            <person name="Weisz D."/>
            <person name="Mascagni F."/>
            <person name="Usai G."/>
            <person name="Natali L."/>
            <person name="Bassil N."/>
            <person name="Fernandez G.E."/>
            <person name="Lomsadze A."/>
            <person name="Armour M."/>
            <person name="Olukolu B."/>
            <person name="Poorten T."/>
            <person name="Britton C."/>
            <person name="Davik J."/>
            <person name="Ashrafi H."/>
            <person name="Aiden E.L."/>
            <person name="Borodovsky M."/>
            <person name="Worthington M."/>
        </authorList>
    </citation>
    <scope>NUCLEOTIDE SEQUENCE [LARGE SCALE GENOMIC DNA]</scope>
    <source>
        <strain evidence="1">PI 553951</strain>
    </source>
</reference>
<comment type="caution">
    <text evidence="1">The sequence shown here is derived from an EMBL/GenBank/DDBJ whole genome shotgun (WGS) entry which is preliminary data.</text>
</comment>
<evidence type="ECO:0008006" key="3">
    <source>
        <dbReference type="Google" id="ProtNLM"/>
    </source>
</evidence>
<evidence type="ECO:0000313" key="1">
    <source>
        <dbReference type="EMBL" id="KAK9910863.1"/>
    </source>
</evidence>
<name>A0AAW1VU66_RUBAR</name>
<dbReference type="AlphaFoldDB" id="A0AAW1VU66"/>
<keyword evidence="2" id="KW-1185">Reference proteome</keyword>
<gene>
    <name evidence="1" type="ORF">M0R45_034802</name>
</gene>